<evidence type="ECO:0000256" key="1">
    <source>
        <dbReference type="SAM" id="Phobius"/>
    </source>
</evidence>
<name>A0AAN5CBJ2_9BILA</name>
<organism evidence="2 3">
    <name type="scientific">Pristionchus mayeri</name>
    <dbReference type="NCBI Taxonomy" id="1317129"/>
    <lineage>
        <taxon>Eukaryota</taxon>
        <taxon>Metazoa</taxon>
        <taxon>Ecdysozoa</taxon>
        <taxon>Nematoda</taxon>
        <taxon>Chromadorea</taxon>
        <taxon>Rhabditida</taxon>
        <taxon>Rhabditina</taxon>
        <taxon>Diplogasteromorpha</taxon>
        <taxon>Diplogasteroidea</taxon>
        <taxon>Neodiplogasteridae</taxon>
        <taxon>Pristionchus</taxon>
    </lineage>
</organism>
<dbReference type="EMBL" id="BTRK01000002">
    <property type="protein sequence ID" value="GMR37112.1"/>
    <property type="molecule type" value="Genomic_DNA"/>
</dbReference>
<reference evidence="3" key="1">
    <citation type="submission" date="2022-10" db="EMBL/GenBank/DDBJ databases">
        <title>Genome assembly of Pristionchus species.</title>
        <authorList>
            <person name="Yoshida K."/>
            <person name="Sommer R.J."/>
        </authorList>
    </citation>
    <scope>NUCLEOTIDE SEQUENCE [LARGE SCALE GENOMIC DNA]</scope>
    <source>
        <strain evidence="3">RS5460</strain>
    </source>
</reference>
<keyword evidence="3" id="KW-1185">Reference proteome</keyword>
<accession>A0AAN5CBJ2</accession>
<keyword evidence="1" id="KW-0812">Transmembrane</keyword>
<feature type="non-terminal residue" evidence="2">
    <location>
        <position position="100"/>
    </location>
</feature>
<dbReference type="Proteomes" id="UP001328107">
    <property type="component" value="Unassembled WGS sequence"/>
</dbReference>
<proteinExistence type="predicted"/>
<feature type="transmembrane region" description="Helical" evidence="1">
    <location>
        <begin position="21"/>
        <end position="43"/>
    </location>
</feature>
<keyword evidence="1" id="KW-1133">Transmembrane helix</keyword>
<keyword evidence="1" id="KW-0472">Membrane</keyword>
<gene>
    <name evidence="2" type="ORF">PMAYCL1PPCAC_07307</name>
</gene>
<sequence length="100" mass="11032">HGRFLRRFSIARLARDGLGSIRYLLISLPISFASTAASLRTFLRASSVSRLLCSSEVRLFISRILHRLSSIRSSMSMRGGLVHSSSASAGHLPLRLVLDH</sequence>
<feature type="non-terminal residue" evidence="2">
    <location>
        <position position="1"/>
    </location>
</feature>
<protein>
    <submittedName>
        <fullName evidence="2">Uncharacterized protein</fullName>
    </submittedName>
</protein>
<evidence type="ECO:0000313" key="2">
    <source>
        <dbReference type="EMBL" id="GMR37112.1"/>
    </source>
</evidence>
<evidence type="ECO:0000313" key="3">
    <source>
        <dbReference type="Proteomes" id="UP001328107"/>
    </source>
</evidence>
<comment type="caution">
    <text evidence="2">The sequence shown here is derived from an EMBL/GenBank/DDBJ whole genome shotgun (WGS) entry which is preliminary data.</text>
</comment>
<dbReference type="AlphaFoldDB" id="A0AAN5CBJ2"/>